<reference evidence="1 2" key="1">
    <citation type="submission" date="2020-07" db="EMBL/GenBank/DDBJ databases">
        <title>MOT database genomes.</title>
        <authorList>
            <person name="Joseph S."/>
            <person name="Aduse-Opoku J."/>
            <person name="Hashim A."/>
            <person name="Wade W."/>
            <person name="Curtis M."/>
        </authorList>
    </citation>
    <scope>NUCLEOTIDE SEQUENCE [LARGE SCALE GENOMIC DNA]</scope>
    <source>
        <strain evidence="1 2">DSM 100099</strain>
    </source>
</reference>
<evidence type="ECO:0000313" key="1">
    <source>
        <dbReference type="EMBL" id="NYS94781.1"/>
    </source>
</evidence>
<accession>A0A853EWE5</accession>
<gene>
    <name evidence="1" type="ORF">HZZ10_14775</name>
</gene>
<dbReference type="Proteomes" id="UP000561011">
    <property type="component" value="Unassembled WGS sequence"/>
</dbReference>
<dbReference type="AlphaFoldDB" id="A0A853EWE5"/>
<comment type="caution">
    <text evidence="1">The sequence shown here is derived from an EMBL/GenBank/DDBJ whole genome shotgun (WGS) entry which is preliminary data.</text>
</comment>
<evidence type="ECO:0000313" key="2">
    <source>
        <dbReference type="Proteomes" id="UP000561011"/>
    </source>
</evidence>
<dbReference type="RefSeq" id="WP_179914083.1">
    <property type="nucleotide sequence ID" value="NZ_JACBYE010000043.1"/>
</dbReference>
<dbReference type="EMBL" id="JACBYE010000043">
    <property type="protein sequence ID" value="NYS94781.1"/>
    <property type="molecule type" value="Genomic_DNA"/>
</dbReference>
<keyword evidence="2" id="KW-1185">Reference proteome</keyword>
<sequence>MSWQTTDLTIEAELAYRRERLTAELSRARTRRDERRARQEADGRRRYGWSLRAALRPAIHRPRATGWSAVGER</sequence>
<proteinExistence type="predicted"/>
<organism evidence="1 2">
    <name type="scientific">Sanguibacter inulinus</name>
    <dbReference type="NCBI Taxonomy" id="60922"/>
    <lineage>
        <taxon>Bacteria</taxon>
        <taxon>Bacillati</taxon>
        <taxon>Actinomycetota</taxon>
        <taxon>Actinomycetes</taxon>
        <taxon>Micrococcales</taxon>
        <taxon>Sanguibacteraceae</taxon>
        <taxon>Sanguibacter</taxon>
    </lineage>
</organism>
<name>A0A853EWE5_9MICO</name>
<protein>
    <submittedName>
        <fullName evidence="1">Uncharacterized protein</fullName>
    </submittedName>
</protein>